<feature type="transmembrane region" description="Helical" evidence="5">
    <location>
        <begin position="63"/>
        <end position="83"/>
    </location>
</feature>
<evidence type="ECO:0000256" key="1">
    <source>
        <dbReference type="ARBA" id="ARBA00004141"/>
    </source>
</evidence>
<comment type="subcellular location">
    <subcellularLocation>
        <location evidence="1">Membrane</location>
        <topology evidence="1">Multi-pass membrane protein</topology>
    </subcellularLocation>
</comment>
<evidence type="ECO:0000256" key="3">
    <source>
        <dbReference type="ARBA" id="ARBA00022989"/>
    </source>
</evidence>
<sequence>VLQSGIMLHSLVIGLTLSITSGADFTSLVSAISFHQVFEGLSLGIRISALPKQGRRSITYLKLVLYVLFAVTTPTGILVGLLAFTAGSGSSTDSVQMDAVQGILSAISAGMLIYAATVEMLAGDFVFGKLGSEGGVKRQIQAVFALLLGVLCMGMLSFIE</sequence>
<feature type="chain" id="PRO_5002315908" evidence="6">
    <location>
        <begin position="23"/>
        <end position="160"/>
    </location>
</feature>
<evidence type="ECO:0000313" key="8">
    <source>
        <dbReference type="Proteomes" id="UP000054144"/>
    </source>
</evidence>
<reference evidence="7 8" key="1">
    <citation type="journal article" date="2015" name="Fungal Genet. Biol.">
        <title>Evolution of novel wood decay mechanisms in Agaricales revealed by the genome sequences of Fistulina hepatica and Cylindrobasidium torrendii.</title>
        <authorList>
            <person name="Floudas D."/>
            <person name="Held B.W."/>
            <person name="Riley R."/>
            <person name="Nagy L.G."/>
            <person name="Koehler G."/>
            <person name="Ransdell A.S."/>
            <person name="Younus H."/>
            <person name="Chow J."/>
            <person name="Chiniquy J."/>
            <person name="Lipzen A."/>
            <person name="Tritt A."/>
            <person name="Sun H."/>
            <person name="Haridas S."/>
            <person name="LaButti K."/>
            <person name="Ohm R.A."/>
            <person name="Kues U."/>
            <person name="Blanchette R.A."/>
            <person name="Grigoriev I.V."/>
            <person name="Minto R.E."/>
            <person name="Hibbett D.S."/>
        </authorList>
    </citation>
    <scope>NUCLEOTIDE SEQUENCE [LARGE SCALE GENOMIC DNA]</scope>
    <source>
        <strain evidence="7 8">ATCC 64428</strain>
    </source>
</reference>
<keyword evidence="4 5" id="KW-0472">Membrane</keyword>
<dbReference type="Proteomes" id="UP000054144">
    <property type="component" value="Unassembled WGS sequence"/>
</dbReference>
<keyword evidence="8" id="KW-1185">Reference proteome</keyword>
<evidence type="ECO:0000256" key="6">
    <source>
        <dbReference type="SAM" id="SignalP"/>
    </source>
</evidence>
<dbReference type="PANTHER" id="PTHR11040">
    <property type="entry name" value="ZINC/IRON TRANSPORTER"/>
    <property type="match status" value="1"/>
</dbReference>
<feature type="signal peptide" evidence="6">
    <location>
        <begin position="1"/>
        <end position="22"/>
    </location>
</feature>
<dbReference type="GO" id="GO:0005886">
    <property type="term" value="C:plasma membrane"/>
    <property type="evidence" value="ECO:0007669"/>
    <property type="project" value="TreeGrafter"/>
</dbReference>
<accession>A0A0D7A1N5</accession>
<feature type="transmembrane region" description="Helical" evidence="5">
    <location>
        <begin position="140"/>
        <end position="159"/>
    </location>
</feature>
<keyword evidence="3 5" id="KW-1133">Transmembrane helix</keyword>
<gene>
    <name evidence="7" type="ORF">FISHEDRAFT_51021</name>
</gene>
<evidence type="ECO:0000256" key="2">
    <source>
        <dbReference type="ARBA" id="ARBA00022692"/>
    </source>
</evidence>
<evidence type="ECO:0000256" key="4">
    <source>
        <dbReference type="ARBA" id="ARBA00023136"/>
    </source>
</evidence>
<evidence type="ECO:0000313" key="7">
    <source>
        <dbReference type="EMBL" id="KIY44655.1"/>
    </source>
</evidence>
<name>A0A0D7A1N5_9AGAR</name>
<dbReference type="AlphaFoldDB" id="A0A0D7A1N5"/>
<dbReference type="OrthoDB" id="448280at2759"/>
<keyword evidence="6" id="KW-0732">Signal</keyword>
<dbReference type="EMBL" id="KN882067">
    <property type="protein sequence ID" value="KIY44655.1"/>
    <property type="molecule type" value="Genomic_DNA"/>
</dbReference>
<proteinExistence type="predicted"/>
<organism evidence="7 8">
    <name type="scientific">Fistulina hepatica ATCC 64428</name>
    <dbReference type="NCBI Taxonomy" id="1128425"/>
    <lineage>
        <taxon>Eukaryota</taxon>
        <taxon>Fungi</taxon>
        <taxon>Dikarya</taxon>
        <taxon>Basidiomycota</taxon>
        <taxon>Agaricomycotina</taxon>
        <taxon>Agaricomycetes</taxon>
        <taxon>Agaricomycetidae</taxon>
        <taxon>Agaricales</taxon>
        <taxon>Fistulinaceae</taxon>
        <taxon>Fistulina</taxon>
    </lineage>
</organism>
<dbReference type="InterPro" id="IPR003689">
    <property type="entry name" value="ZIP"/>
</dbReference>
<feature type="transmembrane region" description="Helical" evidence="5">
    <location>
        <begin position="103"/>
        <end position="128"/>
    </location>
</feature>
<evidence type="ECO:0000256" key="5">
    <source>
        <dbReference type="SAM" id="Phobius"/>
    </source>
</evidence>
<protein>
    <submittedName>
        <fullName evidence="7">Zinc/iron permease</fullName>
    </submittedName>
</protein>
<dbReference type="GO" id="GO:0005385">
    <property type="term" value="F:zinc ion transmembrane transporter activity"/>
    <property type="evidence" value="ECO:0007669"/>
    <property type="project" value="TreeGrafter"/>
</dbReference>
<dbReference type="Pfam" id="PF02535">
    <property type="entry name" value="Zip"/>
    <property type="match status" value="1"/>
</dbReference>
<feature type="non-terminal residue" evidence="7">
    <location>
        <position position="1"/>
    </location>
</feature>
<dbReference type="PANTHER" id="PTHR11040:SF44">
    <property type="entry name" value="PROTEIN ZNTC-RELATED"/>
    <property type="match status" value="1"/>
</dbReference>
<keyword evidence="2 5" id="KW-0812">Transmembrane</keyword>